<gene>
    <name evidence="1" type="ordered locus">HAPS_1489</name>
</gene>
<evidence type="ECO:0000313" key="2">
    <source>
        <dbReference type="Proteomes" id="UP000006743"/>
    </source>
</evidence>
<dbReference type="AlphaFoldDB" id="B8F6U6"/>
<protein>
    <submittedName>
        <fullName evidence="1">Uncharacterized protein</fullName>
    </submittedName>
</protein>
<organism evidence="1 2">
    <name type="scientific">Glaesserella parasuis serovar 5 (strain SH0165)</name>
    <name type="common">Haemophilus parasuis</name>
    <dbReference type="NCBI Taxonomy" id="557723"/>
    <lineage>
        <taxon>Bacteria</taxon>
        <taxon>Pseudomonadati</taxon>
        <taxon>Pseudomonadota</taxon>
        <taxon>Gammaproteobacteria</taxon>
        <taxon>Pasteurellales</taxon>
        <taxon>Pasteurellaceae</taxon>
        <taxon>Glaesserella</taxon>
    </lineage>
</organism>
<sequence>MIKSSLSWYVSVVCERQARAGEVVVFKHINYCNGKVYSVVVLNTQSATSLLKDFAFYTILT</sequence>
<dbReference type="EMBL" id="CP001321">
    <property type="protein sequence ID" value="ACL33048.1"/>
    <property type="molecule type" value="Genomic_DNA"/>
</dbReference>
<dbReference type="Proteomes" id="UP000006743">
    <property type="component" value="Chromosome"/>
</dbReference>
<reference evidence="1 2" key="1">
    <citation type="journal article" date="2009" name="J. Bacteriol.">
        <title>Complete genome sequence of Haemophilus parasuis SH0165.</title>
        <authorList>
            <person name="Yue M."/>
            <person name="Yang F."/>
            <person name="Yang J."/>
            <person name="Bei W."/>
            <person name="Cai X."/>
            <person name="Chen L."/>
            <person name="Dong J."/>
            <person name="Zhou R."/>
            <person name="Jin M."/>
            <person name="Jin Q."/>
            <person name="Chen H."/>
        </authorList>
    </citation>
    <scope>NUCLEOTIDE SEQUENCE [LARGE SCALE GENOMIC DNA]</scope>
    <source>
        <strain evidence="1 2">SH0165</strain>
    </source>
</reference>
<dbReference type="HOGENOM" id="CLU_2916100_0_0_6"/>
<dbReference type="KEGG" id="hap:HAPS_1489"/>
<accession>B8F6U6</accession>
<proteinExistence type="predicted"/>
<name>B8F6U6_GLAP5</name>
<evidence type="ECO:0000313" key="1">
    <source>
        <dbReference type="EMBL" id="ACL33048.1"/>
    </source>
</evidence>
<keyword evidence="2" id="KW-1185">Reference proteome</keyword>